<dbReference type="Pfam" id="PF01547">
    <property type="entry name" value="SBP_bac_1"/>
    <property type="match status" value="1"/>
</dbReference>
<evidence type="ECO:0000256" key="6">
    <source>
        <dbReference type="SAM" id="MobiDB-lite"/>
    </source>
</evidence>
<organism evidence="8 9">
    <name type="scientific">Parablautia muri</name>
    <dbReference type="NCBI Taxonomy" id="2320879"/>
    <lineage>
        <taxon>Bacteria</taxon>
        <taxon>Bacillati</taxon>
        <taxon>Bacillota</taxon>
        <taxon>Clostridia</taxon>
        <taxon>Lachnospirales</taxon>
        <taxon>Lachnospiraceae</taxon>
        <taxon>Parablautia</taxon>
    </lineage>
</organism>
<keyword evidence="1" id="KW-1003">Cell membrane</keyword>
<dbReference type="PANTHER" id="PTHR43649:SF33">
    <property type="entry name" value="POLYGALACTURONAN_RHAMNOGALACTURONAN-BINDING PROTEIN YTCQ"/>
    <property type="match status" value="1"/>
</dbReference>
<accession>A0A9X5GRN7</accession>
<reference evidence="8" key="1">
    <citation type="submission" date="2018-09" db="EMBL/GenBank/DDBJ databases">
        <title>Murine metabolic-syndrome-specific gut microbial biobank.</title>
        <authorList>
            <person name="Liu C."/>
        </authorList>
    </citation>
    <scope>NUCLEOTIDE SEQUENCE</scope>
    <source>
        <strain evidence="8">D42-62</strain>
    </source>
</reference>
<name>A0A9X5GRN7_9FIRM</name>
<evidence type="ECO:0000256" key="3">
    <source>
        <dbReference type="ARBA" id="ARBA00023136"/>
    </source>
</evidence>
<comment type="caution">
    <text evidence="8">The sequence shown here is derived from an EMBL/GenBank/DDBJ whole genome shotgun (WGS) entry which is preliminary data.</text>
</comment>
<dbReference type="Proteomes" id="UP001154420">
    <property type="component" value="Unassembled WGS sequence"/>
</dbReference>
<keyword evidence="4" id="KW-0564">Palmitate</keyword>
<dbReference type="AlphaFoldDB" id="A0A9X5GRN7"/>
<dbReference type="PROSITE" id="PS51257">
    <property type="entry name" value="PROKAR_LIPOPROTEIN"/>
    <property type="match status" value="1"/>
</dbReference>
<dbReference type="EMBL" id="QZDT01000007">
    <property type="protein sequence ID" value="NBJ92245.1"/>
    <property type="molecule type" value="Genomic_DNA"/>
</dbReference>
<feature type="region of interest" description="Disordered" evidence="6">
    <location>
        <begin position="24"/>
        <end position="61"/>
    </location>
</feature>
<protein>
    <submittedName>
        <fullName evidence="8">Extracellular solute-binding protein</fullName>
    </submittedName>
</protein>
<feature type="signal peptide" evidence="7">
    <location>
        <begin position="1"/>
        <end position="20"/>
    </location>
</feature>
<gene>
    <name evidence="8" type="ORF">D5281_06460</name>
</gene>
<sequence>MKKKWISVMLAAALTASALAGCGNSGKENGGDTSGGGSSQGGTESSQDAGAGEGTDTSASSDSEKIVLEFFNQKVEAESLYNEVIIPKFQEEYPNVEIEVVSPSDAETVFFTRVSTNDMPDIMSIYPAEYSYRVIMQDGLLADLSGKDFLSRASESAIAYSTYDDGKLYAMPYGLSSYGIYCNLDMFEEAGLELPETWDELIACLDAFVAKGMEKPLIFDGKGSLAQFAERLIGIVDKDFATVCEAVGKGEGSFADADKNQVRIFSEALLELAKYAPDDILGIGRDQGTADFCNGVYPMYIGGTFYMADILAGNADLNCTLIPIPKPDGGYSLPINVDIALGYYVETEHPEICEAFIEFMSRPEIYQIMADNEGTPTCIEGVDYKITALQDMSKKITGDDTFLTLVNFWPSGWRTEWTIYVQNLLSDGDIDALITETDRICKDYYNQ</sequence>
<dbReference type="SUPFAM" id="SSF53850">
    <property type="entry name" value="Periplasmic binding protein-like II"/>
    <property type="match status" value="1"/>
</dbReference>
<keyword evidence="5" id="KW-0449">Lipoprotein</keyword>
<evidence type="ECO:0000256" key="7">
    <source>
        <dbReference type="SAM" id="SignalP"/>
    </source>
</evidence>
<evidence type="ECO:0000256" key="4">
    <source>
        <dbReference type="ARBA" id="ARBA00023139"/>
    </source>
</evidence>
<keyword evidence="9" id="KW-1185">Reference proteome</keyword>
<dbReference type="InterPro" id="IPR050490">
    <property type="entry name" value="Bact_solute-bd_prot1"/>
</dbReference>
<keyword evidence="2 7" id="KW-0732">Signal</keyword>
<keyword evidence="3" id="KW-0472">Membrane</keyword>
<evidence type="ECO:0000313" key="9">
    <source>
        <dbReference type="Proteomes" id="UP001154420"/>
    </source>
</evidence>
<dbReference type="Gene3D" id="3.40.190.10">
    <property type="entry name" value="Periplasmic binding protein-like II"/>
    <property type="match status" value="2"/>
</dbReference>
<evidence type="ECO:0000256" key="2">
    <source>
        <dbReference type="ARBA" id="ARBA00022729"/>
    </source>
</evidence>
<proteinExistence type="predicted"/>
<feature type="chain" id="PRO_5040834587" evidence="7">
    <location>
        <begin position="21"/>
        <end position="447"/>
    </location>
</feature>
<evidence type="ECO:0000313" key="8">
    <source>
        <dbReference type="EMBL" id="NBJ92245.1"/>
    </source>
</evidence>
<evidence type="ECO:0000256" key="1">
    <source>
        <dbReference type="ARBA" id="ARBA00022475"/>
    </source>
</evidence>
<dbReference type="PANTHER" id="PTHR43649">
    <property type="entry name" value="ARABINOSE-BINDING PROTEIN-RELATED"/>
    <property type="match status" value="1"/>
</dbReference>
<evidence type="ECO:0000256" key="5">
    <source>
        <dbReference type="ARBA" id="ARBA00023288"/>
    </source>
</evidence>
<dbReference type="InterPro" id="IPR006059">
    <property type="entry name" value="SBP"/>
</dbReference>
<dbReference type="OrthoDB" id="355435at2"/>